<feature type="transmembrane region" description="Helical" evidence="8">
    <location>
        <begin position="6"/>
        <end position="24"/>
    </location>
</feature>
<protein>
    <recommendedName>
        <fullName evidence="9">YetF C-terminal domain-containing protein</fullName>
    </recommendedName>
</protein>
<evidence type="ECO:0000313" key="11">
    <source>
        <dbReference type="Proteomes" id="UP000030403"/>
    </source>
</evidence>
<organism evidence="10 11">
    <name type="scientific">Pontibacillus marinus BH030004 = DSM 16465</name>
    <dbReference type="NCBI Taxonomy" id="1385511"/>
    <lineage>
        <taxon>Bacteria</taxon>
        <taxon>Bacillati</taxon>
        <taxon>Bacillota</taxon>
        <taxon>Bacilli</taxon>
        <taxon>Bacillales</taxon>
        <taxon>Bacillaceae</taxon>
        <taxon>Pontibacillus</taxon>
    </lineage>
</organism>
<dbReference type="GO" id="GO:0005886">
    <property type="term" value="C:plasma membrane"/>
    <property type="evidence" value="ECO:0007669"/>
    <property type="project" value="UniProtKB-SubCell"/>
</dbReference>
<evidence type="ECO:0000256" key="6">
    <source>
        <dbReference type="ARBA" id="ARBA00023136"/>
    </source>
</evidence>
<dbReference type="PANTHER" id="PTHR34582:SF2">
    <property type="entry name" value="UPF0702 TRANSMEMBRANE PROTEIN YDFR"/>
    <property type="match status" value="1"/>
</dbReference>
<comment type="subcellular location">
    <subcellularLocation>
        <location evidence="1">Cell membrane</location>
        <topology evidence="1">Multi-pass membrane protein</topology>
    </subcellularLocation>
</comment>
<dbReference type="eggNOG" id="COG2323">
    <property type="taxonomic scope" value="Bacteria"/>
</dbReference>
<sequence>MDWDFIWKSALIVIVGTFLLRIAGRKTISQMTLAETVIMIAIGSLLIQPVAGKNVWVTFMVGGILVLTLIVMEFIQVKSDGLEKLITGKSKVVIQNGVVQEKTLAKLRMTVDQLEMNLRQQNVPNLSDVKWATLEPNGQIGFTLKQDSQPVTKKEFQQLIQALESNAQQLEQLKAQLATTPAPNETMFSEIQDKHAKENFPDKLQ</sequence>
<evidence type="ECO:0000256" key="1">
    <source>
        <dbReference type="ARBA" id="ARBA00004651"/>
    </source>
</evidence>
<dbReference type="Pfam" id="PF04239">
    <property type="entry name" value="DUF421"/>
    <property type="match status" value="1"/>
</dbReference>
<dbReference type="PANTHER" id="PTHR34582">
    <property type="entry name" value="UPF0702 TRANSMEMBRANE PROTEIN YCAP"/>
    <property type="match status" value="1"/>
</dbReference>
<keyword evidence="4 8" id="KW-0812">Transmembrane</keyword>
<evidence type="ECO:0000256" key="5">
    <source>
        <dbReference type="ARBA" id="ARBA00022989"/>
    </source>
</evidence>
<comment type="similarity">
    <text evidence="2">Belongs to the UPF0702 family.</text>
</comment>
<gene>
    <name evidence="10" type="ORF">N783_18590</name>
</gene>
<dbReference type="InterPro" id="IPR007353">
    <property type="entry name" value="DUF421"/>
</dbReference>
<dbReference type="Proteomes" id="UP000030403">
    <property type="component" value="Unassembled WGS sequence"/>
</dbReference>
<evidence type="ECO:0000256" key="4">
    <source>
        <dbReference type="ARBA" id="ARBA00022692"/>
    </source>
</evidence>
<reference evidence="10 11" key="1">
    <citation type="submission" date="2013-08" db="EMBL/GenBank/DDBJ databases">
        <authorList>
            <person name="Huang J."/>
            <person name="Wang G."/>
        </authorList>
    </citation>
    <scope>NUCLEOTIDE SEQUENCE [LARGE SCALE GENOMIC DNA]</scope>
    <source>
        <strain evidence="10 11">BH030004</strain>
    </source>
</reference>
<accession>A0A0A5GI59</accession>
<feature type="domain" description="YetF C-terminal" evidence="9">
    <location>
        <begin position="78"/>
        <end position="160"/>
    </location>
</feature>
<evidence type="ECO:0000259" key="9">
    <source>
        <dbReference type="Pfam" id="PF04239"/>
    </source>
</evidence>
<comment type="caution">
    <text evidence="10">The sequence shown here is derived from an EMBL/GenBank/DDBJ whole genome shotgun (WGS) entry which is preliminary data.</text>
</comment>
<dbReference type="InterPro" id="IPR023090">
    <property type="entry name" value="UPF0702_alpha/beta_dom_sf"/>
</dbReference>
<feature type="transmembrane region" description="Helical" evidence="8">
    <location>
        <begin position="56"/>
        <end position="75"/>
    </location>
</feature>
<dbReference type="EMBL" id="AVPF01000005">
    <property type="protein sequence ID" value="KGX90810.1"/>
    <property type="molecule type" value="Genomic_DNA"/>
</dbReference>
<proteinExistence type="inferred from homology"/>
<keyword evidence="6 8" id="KW-0472">Membrane</keyword>
<dbReference type="RefSeq" id="WP_027445525.1">
    <property type="nucleotide sequence ID" value="NZ_AULJ01000012.1"/>
</dbReference>
<keyword evidence="5 8" id="KW-1133">Transmembrane helix</keyword>
<evidence type="ECO:0000256" key="8">
    <source>
        <dbReference type="SAM" id="Phobius"/>
    </source>
</evidence>
<dbReference type="Gene3D" id="3.30.240.20">
    <property type="entry name" value="bsu07140 like domains"/>
    <property type="match status" value="1"/>
</dbReference>
<dbReference type="AlphaFoldDB" id="A0A0A5GI59"/>
<evidence type="ECO:0000256" key="2">
    <source>
        <dbReference type="ARBA" id="ARBA00006448"/>
    </source>
</evidence>
<keyword evidence="3" id="KW-1003">Cell membrane</keyword>
<keyword evidence="7" id="KW-0175">Coiled coil</keyword>
<evidence type="ECO:0000256" key="3">
    <source>
        <dbReference type="ARBA" id="ARBA00022475"/>
    </source>
</evidence>
<dbReference type="OrthoDB" id="1796697at2"/>
<keyword evidence="11" id="KW-1185">Reference proteome</keyword>
<evidence type="ECO:0000256" key="7">
    <source>
        <dbReference type="SAM" id="Coils"/>
    </source>
</evidence>
<feature type="transmembrane region" description="Helical" evidence="8">
    <location>
        <begin position="31"/>
        <end position="50"/>
    </location>
</feature>
<dbReference type="STRING" id="1385511.GCA_000425225_01163"/>
<evidence type="ECO:0000313" key="10">
    <source>
        <dbReference type="EMBL" id="KGX90810.1"/>
    </source>
</evidence>
<feature type="coiled-coil region" evidence="7">
    <location>
        <begin position="153"/>
        <end position="180"/>
    </location>
</feature>
<name>A0A0A5GI59_9BACI</name>